<reference evidence="1 2" key="2">
    <citation type="submission" date="2018-11" db="EMBL/GenBank/DDBJ databases">
        <authorList>
            <consortium name="Pathogen Informatics"/>
        </authorList>
    </citation>
    <scope>NUCLEOTIDE SEQUENCE [LARGE SCALE GENOMIC DNA]</scope>
    <source>
        <strain evidence="1">Dakar</strain>
        <strain evidence="2">Dakar, Senegal</strain>
    </source>
</reference>
<evidence type="ECO:0000313" key="1">
    <source>
        <dbReference type="EMBL" id="VDP63392.1"/>
    </source>
</evidence>
<name>A0A183KQM5_9TREM</name>
<organism evidence="3">
    <name type="scientific">Schistosoma curassoni</name>
    <dbReference type="NCBI Taxonomy" id="6186"/>
    <lineage>
        <taxon>Eukaryota</taxon>
        <taxon>Metazoa</taxon>
        <taxon>Spiralia</taxon>
        <taxon>Lophotrochozoa</taxon>
        <taxon>Platyhelminthes</taxon>
        <taxon>Trematoda</taxon>
        <taxon>Digenea</taxon>
        <taxon>Strigeidida</taxon>
        <taxon>Schistosomatoidea</taxon>
        <taxon>Schistosomatidae</taxon>
        <taxon>Schistosoma</taxon>
    </lineage>
</organism>
<evidence type="ECO:0000313" key="2">
    <source>
        <dbReference type="Proteomes" id="UP000279833"/>
    </source>
</evidence>
<reference evidence="3" key="1">
    <citation type="submission" date="2016-06" db="UniProtKB">
        <authorList>
            <consortium name="WormBaseParasite"/>
        </authorList>
    </citation>
    <scope>IDENTIFICATION</scope>
</reference>
<protein>
    <submittedName>
        <fullName evidence="3">Secreted protein</fullName>
    </submittedName>
</protein>
<evidence type="ECO:0000313" key="3">
    <source>
        <dbReference type="WBParaSite" id="SCUD_0001736301-mRNA-1"/>
    </source>
</evidence>
<proteinExistence type="predicted"/>
<dbReference type="WBParaSite" id="SCUD_0001736301-mRNA-1">
    <property type="protein sequence ID" value="SCUD_0001736301-mRNA-1"/>
    <property type="gene ID" value="SCUD_0001736301"/>
</dbReference>
<sequence>MSLLALACEKNDGGCADNTSTDGEECVSVVRAATGPAKHPTVIDKKVKSPLTLTRSEVPLDIDIGIHTPLVEIEDLDKLSTFQIVPGWLS</sequence>
<dbReference type="AlphaFoldDB" id="A0A183KQM5"/>
<accession>A0A183KQM5</accession>
<dbReference type="Proteomes" id="UP000279833">
    <property type="component" value="Unassembled WGS sequence"/>
</dbReference>
<dbReference type="EMBL" id="UZAK01039701">
    <property type="protein sequence ID" value="VDP63392.1"/>
    <property type="molecule type" value="Genomic_DNA"/>
</dbReference>
<keyword evidence="2" id="KW-1185">Reference proteome</keyword>
<gene>
    <name evidence="1" type="ORF">SCUD_LOCUS17360</name>
</gene>